<keyword evidence="3 7" id="KW-0547">Nucleotide-binding</keyword>
<reference evidence="8" key="1">
    <citation type="submission" date="2023-07" db="EMBL/GenBank/DDBJ databases">
        <title>Marinobacter sp. chi1 genome sequencing and assembly.</title>
        <authorList>
            <person name="Park S."/>
        </authorList>
    </citation>
    <scope>NUCLEOTIDE SEQUENCE</scope>
    <source>
        <strain evidence="8">Chi1</strain>
    </source>
</reference>
<dbReference type="InterPro" id="IPR031322">
    <property type="entry name" value="Shikimate/glucono_kinase"/>
</dbReference>
<dbReference type="PANTHER" id="PTHR21087:SF16">
    <property type="entry name" value="SHIKIMATE KINASE 1, CHLOROPLASTIC"/>
    <property type="match status" value="1"/>
</dbReference>
<dbReference type="Pfam" id="PF01202">
    <property type="entry name" value="SKI"/>
    <property type="match status" value="1"/>
</dbReference>
<gene>
    <name evidence="7" type="primary">aroK</name>
    <name evidence="8" type="ORF">QVZ43_02465</name>
</gene>
<feature type="binding site" evidence="7">
    <location>
        <position position="156"/>
    </location>
    <ligand>
        <name>ATP</name>
        <dbReference type="ChEBI" id="CHEBI:30616"/>
    </ligand>
</feature>
<dbReference type="EC" id="2.7.1.71" evidence="7"/>
<feature type="binding site" evidence="7">
    <location>
        <begin position="17"/>
        <end position="22"/>
    </location>
    <ligand>
        <name>ATP</name>
        <dbReference type="ChEBI" id="CHEBI:30616"/>
    </ligand>
</feature>
<comment type="function">
    <text evidence="7">Catalyzes the specific phosphorylation of the 3-hydroxyl group of shikimic acid using ATP as a cosubstrate.</text>
</comment>
<dbReference type="GO" id="GO:0004765">
    <property type="term" value="F:shikimate kinase activity"/>
    <property type="evidence" value="ECO:0007669"/>
    <property type="project" value="UniProtKB-EC"/>
</dbReference>
<dbReference type="Gene3D" id="3.40.50.300">
    <property type="entry name" value="P-loop containing nucleotide triphosphate hydrolases"/>
    <property type="match status" value="1"/>
</dbReference>
<comment type="subunit">
    <text evidence="7">Monomer.</text>
</comment>
<comment type="catalytic activity">
    <reaction evidence="7">
        <text>shikimate + ATP = 3-phosphoshikimate + ADP + H(+)</text>
        <dbReference type="Rhea" id="RHEA:13121"/>
        <dbReference type="ChEBI" id="CHEBI:15378"/>
        <dbReference type="ChEBI" id="CHEBI:30616"/>
        <dbReference type="ChEBI" id="CHEBI:36208"/>
        <dbReference type="ChEBI" id="CHEBI:145989"/>
        <dbReference type="ChEBI" id="CHEBI:456216"/>
        <dbReference type="EC" id="2.7.1.71"/>
    </reaction>
</comment>
<organism evidence="8 9">
    <name type="scientific">Marinobacter suaedae</name>
    <dbReference type="NCBI Taxonomy" id="3057675"/>
    <lineage>
        <taxon>Bacteria</taxon>
        <taxon>Pseudomonadati</taxon>
        <taxon>Pseudomonadota</taxon>
        <taxon>Gammaproteobacteria</taxon>
        <taxon>Pseudomonadales</taxon>
        <taxon>Marinobacteraceae</taxon>
        <taxon>Marinobacter</taxon>
    </lineage>
</organism>
<dbReference type="RefSeq" id="WP_302908742.1">
    <property type="nucleotide sequence ID" value="NZ_JAUMIS010000001.1"/>
</dbReference>
<dbReference type="CDD" id="cd00464">
    <property type="entry name" value="SK"/>
    <property type="match status" value="1"/>
</dbReference>
<dbReference type="Proteomes" id="UP001168640">
    <property type="component" value="Unassembled WGS sequence"/>
</dbReference>
<keyword evidence="2 7" id="KW-0808">Transferase</keyword>
<evidence type="ECO:0000256" key="7">
    <source>
        <dbReference type="HAMAP-Rule" id="MF_00109"/>
    </source>
</evidence>
<proteinExistence type="inferred from homology"/>
<dbReference type="InterPro" id="IPR027417">
    <property type="entry name" value="P-loop_NTPase"/>
</dbReference>
<comment type="caution">
    <text evidence="8">The sequence shown here is derived from an EMBL/GenBank/DDBJ whole genome shotgun (WGS) entry which is preliminary data.</text>
</comment>
<evidence type="ECO:0000256" key="2">
    <source>
        <dbReference type="ARBA" id="ARBA00022679"/>
    </source>
</evidence>
<dbReference type="PANTHER" id="PTHR21087">
    <property type="entry name" value="SHIKIMATE KINASE"/>
    <property type="match status" value="1"/>
</dbReference>
<keyword evidence="9" id="KW-1185">Reference proteome</keyword>
<evidence type="ECO:0000256" key="1">
    <source>
        <dbReference type="ARBA" id="ARBA00022605"/>
    </source>
</evidence>
<feature type="binding site" evidence="7">
    <location>
        <position position="127"/>
    </location>
    <ligand>
        <name>ATP</name>
        <dbReference type="ChEBI" id="CHEBI:30616"/>
    </ligand>
</feature>
<keyword evidence="4 7" id="KW-0418">Kinase</keyword>
<dbReference type="EMBL" id="JAUMIS010000001">
    <property type="protein sequence ID" value="MDO3720567.1"/>
    <property type="molecule type" value="Genomic_DNA"/>
</dbReference>
<comment type="subcellular location">
    <subcellularLocation>
        <location evidence="7">Cytoplasm</location>
    </subcellularLocation>
</comment>
<keyword evidence="1 7" id="KW-0028">Amino-acid biosynthesis</keyword>
<feature type="binding site" evidence="7">
    <location>
        <position position="84"/>
    </location>
    <ligand>
        <name>substrate</name>
    </ligand>
</feature>
<keyword evidence="5 7" id="KW-0067">ATP-binding</keyword>
<keyword evidence="7" id="KW-0479">Metal-binding</keyword>
<dbReference type="HAMAP" id="MF_00109">
    <property type="entry name" value="Shikimate_kinase"/>
    <property type="match status" value="1"/>
</dbReference>
<evidence type="ECO:0000256" key="6">
    <source>
        <dbReference type="ARBA" id="ARBA00023141"/>
    </source>
</evidence>
<feature type="binding site" evidence="7">
    <location>
        <position position="39"/>
    </location>
    <ligand>
        <name>substrate</name>
    </ligand>
</feature>
<feature type="binding site" evidence="7">
    <location>
        <position position="63"/>
    </location>
    <ligand>
        <name>substrate</name>
    </ligand>
</feature>
<evidence type="ECO:0000256" key="4">
    <source>
        <dbReference type="ARBA" id="ARBA00022777"/>
    </source>
</evidence>
<feature type="binding site" evidence="7">
    <location>
        <position position="21"/>
    </location>
    <ligand>
        <name>Mg(2+)</name>
        <dbReference type="ChEBI" id="CHEBI:18420"/>
    </ligand>
</feature>
<keyword evidence="7" id="KW-0460">Magnesium</keyword>
<comment type="cofactor">
    <cofactor evidence="7">
        <name>Mg(2+)</name>
        <dbReference type="ChEBI" id="CHEBI:18420"/>
    </cofactor>
    <text evidence="7">Binds 1 Mg(2+) ion per subunit.</text>
</comment>
<evidence type="ECO:0000256" key="3">
    <source>
        <dbReference type="ARBA" id="ARBA00022741"/>
    </source>
</evidence>
<comment type="pathway">
    <text evidence="7">Metabolic intermediate biosynthesis; chorismate biosynthesis; chorismate from D-erythrose 4-phosphate and phosphoenolpyruvate: step 5/7.</text>
</comment>
<dbReference type="InterPro" id="IPR000623">
    <property type="entry name" value="Shikimate_kinase/TSH1"/>
</dbReference>
<comment type="similarity">
    <text evidence="7">Belongs to the shikimate kinase family.</text>
</comment>
<sequence>MPFLKTNQNIVLIGMPGSGKSTVGVLLAKRLGMGFVDTDLLIQEKAGRTLQDIVDEDGYQALRHIEEEVLLELDVHHQIISTGGSAVYSEAAMAHLKANGVVVFLDIPLDLVIQRIGDYSARGISRRPDQSLDDLFDERFALYSRYADIAVKGEGRSQDEVCEAVVEKIYSGQQLGI</sequence>
<protein>
    <recommendedName>
        <fullName evidence="7">Shikimate kinase</fullName>
        <shortName evidence="7">SK</shortName>
        <ecNumber evidence="7">2.7.1.71</ecNumber>
    </recommendedName>
</protein>
<dbReference type="PRINTS" id="PR01100">
    <property type="entry name" value="SHIKIMTKNASE"/>
</dbReference>
<evidence type="ECO:0000313" key="8">
    <source>
        <dbReference type="EMBL" id="MDO3720567.1"/>
    </source>
</evidence>
<evidence type="ECO:0000256" key="5">
    <source>
        <dbReference type="ARBA" id="ARBA00022840"/>
    </source>
</evidence>
<evidence type="ECO:0000313" key="9">
    <source>
        <dbReference type="Proteomes" id="UP001168640"/>
    </source>
</evidence>
<accession>A0ABT8VX52</accession>
<dbReference type="SUPFAM" id="SSF52540">
    <property type="entry name" value="P-loop containing nucleoside triphosphate hydrolases"/>
    <property type="match status" value="1"/>
</dbReference>
<name>A0ABT8VX52_9GAMM</name>
<keyword evidence="6 7" id="KW-0057">Aromatic amino acid biosynthesis</keyword>
<feature type="binding site" evidence="7">
    <location>
        <position position="139"/>
    </location>
    <ligand>
        <name>substrate</name>
    </ligand>
</feature>
<keyword evidence="7" id="KW-0963">Cytoplasm</keyword>